<evidence type="ECO:0000256" key="1">
    <source>
        <dbReference type="ARBA" id="ARBA00001974"/>
    </source>
</evidence>
<evidence type="ECO:0000259" key="9">
    <source>
        <dbReference type="Pfam" id="PF01266"/>
    </source>
</evidence>
<dbReference type="Proteomes" id="UP001199469">
    <property type="component" value="Unassembled WGS sequence"/>
</dbReference>
<keyword evidence="3" id="KW-0285">Flavoprotein</keyword>
<dbReference type="Pfam" id="PF01266">
    <property type="entry name" value="DAO"/>
    <property type="match status" value="1"/>
</dbReference>
<comment type="caution">
    <text evidence="10">The sequence shown here is derived from an EMBL/GenBank/DDBJ whole genome shotgun (WGS) entry which is preliminary data.</text>
</comment>
<sequence length="316" mass="33374">MTSRATVIGAGIVGLAAASRLLERGWEVTVLADRPTAESTSHLAAAVWFPTRAAPRDRVLAWGAATFRELAHQAHGNVPGVVMRESLALYREDPGEPWWSAAVEGLRSARPDELPHGYSHGLRFAVPLVEMPVHLPWLAEHVAGRGARFITTRLHTLDEAPAAADRPDLVVVAPGLGARDLVPDDSVTPVRGQIVRVANPGLTLSVRDEAHPGGRAYVHPRAHDVILGGTLEEDVWDATPDPATAAAIVARCTDLVPELAGAEVLGTVAGLRPARPTVRLERATLADGTPVIHDYGHGGSGVTLAWGCADEVADLA</sequence>
<keyword evidence="5" id="KW-0560">Oxidoreductase</keyword>
<dbReference type="EC" id="1.4.3.3" evidence="6"/>
<name>A0ABS8P8C9_9PSEU</name>
<keyword evidence="4" id="KW-0274">FAD</keyword>
<evidence type="ECO:0000256" key="7">
    <source>
        <dbReference type="ARBA" id="ARBA00039751"/>
    </source>
</evidence>
<dbReference type="Gene3D" id="3.30.9.10">
    <property type="entry name" value="D-Amino Acid Oxidase, subunit A, domain 2"/>
    <property type="match status" value="1"/>
</dbReference>
<dbReference type="SUPFAM" id="SSF51971">
    <property type="entry name" value="Nucleotide-binding domain"/>
    <property type="match status" value="1"/>
</dbReference>
<dbReference type="InterPro" id="IPR023209">
    <property type="entry name" value="DAO"/>
</dbReference>
<evidence type="ECO:0000256" key="6">
    <source>
        <dbReference type="ARBA" id="ARBA00039101"/>
    </source>
</evidence>
<comment type="cofactor">
    <cofactor evidence="1">
        <name>FAD</name>
        <dbReference type="ChEBI" id="CHEBI:57692"/>
    </cofactor>
</comment>
<dbReference type="Gene3D" id="3.40.50.720">
    <property type="entry name" value="NAD(P)-binding Rossmann-like Domain"/>
    <property type="match status" value="1"/>
</dbReference>
<dbReference type="RefSeq" id="WP_230734588.1">
    <property type="nucleotide sequence ID" value="NZ_JAJNDB010000002.1"/>
</dbReference>
<comment type="catalytic activity">
    <reaction evidence="8">
        <text>a D-alpha-amino acid + O2 + H2O = a 2-oxocarboxylate + H2O2 + NH4(+)</text>
        <dbReference type="Rhea" id="RHEA:21816"/>
        <dbReference type="ChEBI" id="CHEBI:15377"/>
        <dbReference type="ChEBI" id="CHEBI:15379"/>
        <dbReference type="ChEBI" id="CHEBI:16240"/>
        <dbReference type="ChEBI" id="CHEBI:28938"/>
        <dbReference type="ChEBI" id="CHEBI:35179"/>
        <dbReference type="ChEBI" id="CHEBI:59871"/>
        <dbReference type="EC" id="1.4.3.3"/>
    </reaction>
    <physiologicalReaction direction="left-to-right" evidence="8">
        <dbReference type="Rhea" id="RHEA:21817"/>
    </physiologicalReaction>
</comment>
<comment type="similarity">
    <text evidence="2">Belongs to the DAMOX/DASOX family.</text>
</comment>
<gene>
    <name evidence="10" type="ORF">LQ327_14280</name>
</gene>
<protein>
    <recommendedName>
        <fullName evidence="7">D-amino-acid oxidase</fullName>
        <ecNumber evidence="6">1.4.3.3</ecNumber>
    </recommendedName>
</protein>
<dbReference type="PIRSF" id="PIRSF000189">
    <property type="entry name" value="D-aa_oxidase"/>
    <property type="match status" value="1"/>
</dbReference>
<dbReference type="InterPro" id="IPR006076">
    <property type="entry name" value="FAD-dep_OxRdtase"/>
</dbReference>
<evidence type="ECO:0000313" key="11">
    <source>
        <dbReference type="Proteomes" id="UP001199469"/>
    </source>
</evidence>
<evidence type="ECO:0000256" key="8">
    <source>
        <dbReference type="ARBA" id="ARBA00049547"/>
    </source>
</evidence>
<evidence type="ECO:0000256" key="4">
    <source>
        <dbReference type="ARBA" id="ARBA00022827"/>
    </source>
</evidence>
<dbReference type="PANTHER" id="PTHR11530">
    <property type="entry name" value="D-AMINO ACID OXIDASE"/>
    <property type="match status" value="1"/>
</dbReference>
<accession>A0ABS8P8C9</accession>
<evidence type="ECO:0000256" key="3">
    <source>
        <dbReference type="ARBA" id="ARBA00022630"/>
    </source>
</evidence>
<organism evidence="10 11">
    <name type="scientific">Actinomycetospora endophytica</name>
    <dbReference type="NCBI Taxonomy" id="2291215"/>
    <lineage>
        <taxon>Bacteria</taxon>
        <taxon>Bacillati</taxon>
        <taxon>Actinomycetota</taxon>
        <taxon>Actinomycetes</taxon>
        <taxon>Pseudonocardiales</taxon>
        <taxon>Pseudonocardiaceae</taxon>
        <taxon>Actinomycetospora</taxon>
    </lineage>
</organism>
<evidence type="ECO:0000313" key="10">
    <source>
        <dbReference type="EMBL" id="MCD2194537.1"/>
    </source>
</evidence>
<dbReference type="SUPFAM" id="SSF54373">
    <property type="entry name" value="FAD-linked reductases, C-terminal domain"/>
    <property type="match status" value="1"/>
</dbReference>
<dbReference type="EMBL" id="JAJNDB010000002">
    <property type="protein sequence ID" value="MCD2194537.1"/>
    <property type="molecule type" value="Genomic_DNA"/>
</dbReference>
<reference evidence="10 11" key="1">
    <citation type="submission" date="2021-11" db="EMBL/GenBank/DDBJ databases">
        <title>Draft genome sequence of Actinomycetospora sp. SF1 isolated from the rhizosphere soil.</title>
        <authorList>
            <person name="Duangmal K."/>
            <person name="Chantavorakit T."/>
        </authorList>
    </citation>
    <scope>NUCLEOTIDE SEQUENCE [LARGE SCALE GENOMIC DNA]</scope>
    <source>
        <strain evidence="10 11">TBRC 5722</strain>
    </source>
</reference>
<keyword evidence="11" id="KW-1185">Reference proteome</keyword>
<proteinExistence type="inferred from homology"/>
<dbReference type="PANTHER" id="PTHR11530:SF11">
    <property type="entry name" value="D-ASPARTATE OXIDASE"/>
    <property type="match status" value="1"/>
</dbReference>
<evidence type="ECO:0000256" key="2">
    <source>
        <dbReference type="ARBA" id="ARBA00006730"/>
    </source>
</evidence>
<feature type="domain" description="FAD dependent oxidoreductase" evidence="9">
    <location>
        <begin position="5"/>
        <end position="315"/>
    </location>
</feature>
<evidence type="ECO:0000256" key="5">
    <source>
        <dbReference type="ARBA" id="ARBA00023002"/>
    </source>
</evidence>